<proteinExistence type="predicted"/>
<sequence length="309" mass="35250">MSQNPDVAMSEDQKRSLNAAVRQISLVDESPDFFAYDVVEAIVDAANIAIFQQLAQILKGRGLSTARKNRILKQCDLRTAKMETICQFRHRVEESLRKKMQIPDNIAMPEFKDLRSTTAIAVKERRQDLLEELEDAILSHRAAVEERDLMKKALATVIECAKDAGIPEDTLKQDFSPDDVDQSYLEAMCTHGSIERPNKRKLDQQALFTLDESTSDSDMGNNDENVEPLFDGNDNAEGRQASDFSKRKLDAKCRHKKQKRLNRPVMQQIHEMAMKDRMRTLKQGDSNSDEWDEENSRATLEADGWSDDE</sequence>
<feature type="region of interest" description="Disordered" evidence="1">
    <location>
        <begin position="211"/>
        <end position="309"/>
    </location>
</feature>
<organism evidence="2 3">
    <name type="scientific">Steinernema hermaphroditum</name>
    <dbReference type="NCBI Taxonomy" id="289476"/>
    <lineage>
        <taxon>Eukaryota</taxon>
        <taxon>Metazoa</taxon>
        <taxon>Ecdysozoa</taxon>
        <taxon>Nematoda</taxon>
        <taxon>Chromadorea</taxon>
        <taxon>Rhabditida</taxon>
        <taxon>Tylenchina</taxon>
        <taxon>Panagrolaimomorpha</taxon>
        <taxon>Strongyloidoidea</taxon>
        <taxon>Steinernematidae</taxon>
        <taxon>Steinernema</taxon>
    </lineage>
</organism>
<name>A0AA39IIA7_9BILA</name>
<keyword evidence="3" id="KW-1185">Reference proteome</keyword>
<evidence type="ECO:0000313" key="3">
    <source>
        <dbReference type="Proteomes" id="UP001175271"/>
    </source>
</evidence>
<dbReference type="AlphaFoldDB" id="A0AA39IIA7"/>
<reference evidence="2" key="1">
    <citation type="submission" date="2023-06" db="EMBL/GenBank/DDBJ databases">
        <title>Genomic analysis of the entomopathogenic nematode Steinernema hermaphroditum.</title>
        <authorList>
            <person name="Schwarz E.M."/>
            <person name="Heppert J.K."/>
            <person name="Baniya A."/>
            <person name="Schwartz H.T."/>
            <person name="Tan C.-H."/>
            <person name="Antoshechkin I."/>
            <person name="Sternberg P.W."/>
            <person name="Goodrich-Blair H."/>
            <person name="Dillman A.R."/>
        </authorList>
    </citation>
    <scope>NUCLEOTIDE SEQUENCE</scope>
    <source>
        <strain evidence="2">PS9179</strain>
        <tissue evidence="2">Whole animal</tissue>
    </source>
</reference>
<gene>
    <name evidence="2" type="ORF">QR680_008258</name>
</gene>
<dbReference type="EMBL" id="JAUCMV010000001">
    <property type="protein sequence ID" value="KAK0423657.1"/>
    <property type="molecule type" value="Genomic_DNA"/>
</dbReference>
<evidence type="ECO:0000256" key="1">
    <source>
        <dbReference type="SAM" id="MobiDB-lite"/>
    </source>
</evidence>
<protein>
    <submittedName>
        <fullName evidence="2">Uncharacterized protein</fullName>
    </submittedName>
</protein>
<dbReference type="Proteomes" id="UP001175271">
    <property type="component" value="Unassembled WGS sequence"/>
</dbReference>
<accession>A0AA39IIA7</accession>
<comment type="caution">
    <text evidence="2">The sequence shown here is derived from an EMBL/GenBank/DDBJ whole genome shotgun (WGS) entry which is preliminary data.</text>
</comment>
<feature type="compositionally biased region" description="Basic residues" evidence="1">
    <location>
        <begin position="253"/>
        <end position="262"/>
    </location>
</feature>
<evidence type="ECO:0000313" key="2">
    <source>
        <dbReference type="EMBL" id="KAK0423657.1"/>
    </source>
</evidence>